<gene>
    <name evidence="1" type="ORF">MM171B02524_0006</name>
</gene>
<accession>A0A6M3X5G4</accession>
<organism evidence="1">
    <name type="scientific">viral metagenome</name>
    <dbReference type="NCBI Taxonomy" id="1070528"/>
    <lineage>
        <taxon>unclassified sequences</taxon>
        <taxon>metagenomes</taxon>
        <taxon>organismal metagenomes</taxon>
    </lineage>
</organism>
<evidence type="ECO:0000313" key="1">
    <source>
        <dbReference type="EMBL" id="QJH93030.1"/>
    </source>
</evidence>
<dbReference type="EMBL" id="MT143940">
    <property type="protein sequence ID" value="QJH93030.1"/>
    <property type="molecule type" value="Genomic_DNA"/>
</dbReference>
<sequence length="127" mass="13449">MADIIARFADGRLLVQEEKTLASHYTSGGMAIRIGHLKTVEKVLSIEAYMSGQPQYKVAASLKEALPSGDTVVFTLRRADMVSGMGSGALMASFLLSGVTSGIDWGREIASGLVSGRLNILTNVIGF</sequence>
<reference evidence="1" key="1">
    <citation type="submission" date="2020-03" db="EMBL/GenBank/DDBJ databases">
        <title>The deep terrestrial virosphere.</title>
        <authorList>
            <person name="Holmfeldt K."/>
            <person name="Nilsson E."/>
            <person name="Simone D."/>
            <person name="Lopez-Fernandez M."/>
            <person name="Wu X."/>
            <person name="de Brujin I."/>
            <person name="Lundin D."/>
            <person name="Andersson A."/>
            <person name="Bertilsson S."/>
            <person name="Dopson M."/>
        </authorList>
    </citation>
    <scope>NUCLEOTIDE SEQUENCE</scope>
    <source>
        <strain evidence="1">MM171B02524</strain>
    </source>
</reference>
<proteinExistence type="predicted"/>
<dbReference type="AlphaFoldDB" id="A0A6M3X5G4"/>
<name>A0A6M3X5G4_9ZZZZ</name>
<protein>
    <submittedName>
        <fullName evidence="1">Uncharacterized protein</fullName>
    </submittedName>
</protein>